<dbReference type="AlphaFoldDB" id="A0A2A4X8L8"/>
<evidence type="ECO:0000313" key="3">
    <source>
        <dbReference type="Proteomes" id="UP000218775"/>
    </source>
</evidence>
<comment type="caution">
    <text evidence="2">The sequence shown here is derived from an EMBL/GenBank/DDBJ whole genome shotgun (WGS) entry which is preliminary data.</text>
</comment>
<reference evidence="3" key="1">
    <citation type="submission" date="2017-08" db="EMBL/GenBank/DDBJ databases">
        <title>A dynamic microbial community with high functional redundancy inhabits the cold, oxic subseafloor aquifer.</title>
        <authorList>
            <person name="Tully B.J."/>
            <person name="Wheat C.G."/>
            <person name="Glazer B.T."/>
            <person name="Huber J.A."/>
        </authorList>
    </citation>
    <scope>NUCLEOTIDE SEQUENCE [LARGE SCALE GENOMIC DNA]</scope>
</reference>
<organism evidence="2 3">
    <name type="scientific">Aerophobetes bacterium</name>
    <dbReference type="NCBI Taxonomy" id="2030807"/>
    <lineage>
        <taxon>Bacteria</taxon>
        <taxon>Candidatus Aerophobota</taxon>
    </lineage>
</organism>
<protein>
    <submittedName>
        <fullName evidence="2">Uncharacterized protein</fullName>
    </submittedName>
</protein>
<name>A0A2A4X8L8_UNCAE</name>
<dbReference type="EMBL" id="NVUK01000006">
    <property type="protein sequence ID" value="PCI78415.1"/>
    <property type="molecule type" value="Genomic_DNA"/>
</dbReference>
<evidence type="ECO:0000256" key="1">
    <source>
        <dbReference type="SAM" id="MobiDB-lite"/>
    </source>
</evidence>
<gene>
    <name evidence="2" type="ORF">COB21_00865</name>
</gene>
<evidence type="ECO:0000313" key="2">
    <source>
        <dbReference type="EMBL" id="PCI78415.1"/>
    </source>
</evidence>
<sequence length="198" mass="21221">MINSFKKSTLILALFSLVSSIHSESLEEFIADSAGSTQATLIIGGIPPVLDVTPIDEAIVITSAAQVPEGYTSYRVSMNVSSASLTGYHVQVHAPNPRHTGPGGCFRMLLHGSSEYVLDFEVLADEAPDGSPTPVHHHGFGPPQGGTAHLNHSKIVNAPTYDPGLRDFGLHFFIFNGQFKTVPSGQYTSTLILNLTEY</sequence>
<proteinExistence type="predicted"/>
<accession>A0A2A4X8L8</accession>
<dbReference type="Proteomes" id="UP000218775">
    <property type="component" value="Unassembled WGS sequence"/>
</dbReference>
<feature type="region of interest" description="Disordered" evidence="1">
    <location>
        <begin position="129"/>
        <end position="151"/>
    </location>
</feature>